<gene>
    <name evidence="1" type="ORF">BN4615_P8109</name>
</gene>
<proteinExistence type="predicted"/>
<accession>A0A1M4EJ50</accession>
<dbReference type="EMBL" id="LT559118">
    <property type="protein sequence ID" value="SBO98593.1"/>
    <property type="molecule type" value="Genomic_DNA"/>
</dbReference>
<organism evidence="1">
    <name type="scientific">Nonomuraea gerenzanensis</name>
    <dbReference type="NCBI Taxonomy" id="93944"/>
    <lineage>
        <taxon>Bacteria</taxon>
        <taxon>Bacillati</taxon>
        <taxon>Actinomycetota</taxon>
        <taxon>Actinomycetes</taxon>
        <taxon>Streptosporangiales</taxon>
        <taxon>Streptosporangiaceae</taxon>
        <taxon>Nonomuraea</taxon>
    </lineage>
</organism>
<protein>
    <submittedName>
        <fullName evidence="1">Uncharacterized protein</fullName>
    </submittedName>
</protein>
<name>A0A1M4EJ50_9ACTN</name>
<dbReference type="AlphaFoldDB" id="A0A1M4EJ50"/>
<evidence type="ECO:0000313" key="1">
    <source>
        <dbReference type="EMBL" id="SBO98593.1"/>
    </source>
</evidence>
<sequence length="86" mass="8992">MVTPIINVPRRTVVAGIADARTILGTWTPARPGRGCRVVTSSGSESYTALEIAAIASTLSTVTTTPAQGTPLALRSVTRMPIPFQL</sequence>
<reference evidence="1" key="1">
    <citation type="submission" date="2016-04" db="EMBL/GenBank/DDBJ databases">
        <authorList>
            <person name="Evans L.H."/>
            <person name="Alamgir A."/>
            <person name="Owens N."/>
            <person name="Weber N.D."/>
            <person name="Virtaneva K."/>
            <person name="Barbian K."/>
            <person name="Babar A."/>
            <person name="Rosenke K."/>
        </authorList>
    </citation>
    <scope>NUCLEOTIDE SEQUENCE</scope>
    <source>
        <strain evidence="1">Nono1</strain>
    </source>
</reference>